<evidence type="ECO:0000313" key="3">
    <source>
        <dbReference type="Proteomes" id="UP000465241"/>
    </source>
</evidence>
<feature type="region of interest" description="Disordered" evidence="1">
    <location>
        <begin position="1"/>
        <end position="40"/>
    </location>
</feature>
<evidence type="ECO:0000256" key="1">
    <source>
        <dbReference type="SAM" id="MobiDB-lite"/>
    </source>
</evidence>
<proteinExistence type="predicted"/>
<dbReference type="RefSeq" id="WP_193488517.1">
    <property type="nucleotide sequence ID" value="NZ_BAAAMC010000021.1"/>
</dbReference>
<feature type="compositionally biased region" description="Basic and acidic residues" evidence="1">
    <location>
        <begin position="309"/>
        <end position="321"/>
    </location>
</feature>
<protein>
    <submittedName>
        <fullName evidence="2">Uncharacterized protein</fullName>
    </submittedName>
</protein>
<feature type="compositionally biased region" description="Gly residues" evidence="1">
    <location>
        <begin position="176"/>
        <end position="190"/>
    </location>
</feature>
<accession>A0A7I9WHJ9</accession>
<comment type="caution">
    <text evidence="2">The sequence shown here is derived from an EMBL/GenBank/DDBJ whole genome shotgun (WGS) entry which is preliminary data.</text>
</comment>
<keyword evidence="3" id="KW-1185">Reference proteome</keyword>
<dbReference type="Proteomes" id="UP000465241">
    <property type="component" value="Unassembled WGS sequence"/>
</dbReference>
<sequence>MTDGGGGQLNVDLQGWQAADGSPMPPPITSDPPIAGTTPIEQLLQTLILAANQGDPKDNADAQKGYAERKAITEDALQKFPAQDEAAKGEMQGVDQMGQMAQQMPQMIGGMAGAISGALGGALQPLAQIPQQLAQTGQQLLQQGMGAMQKAGGEVSPEDFSSEVPSEFFNSEPETGSGGGGSAGGGGGMGATTPMSALGPAATPTGSTVPTSGRAGVVPQAAPSAPHANGPMGGMGGGYPMMPPGAMGGAGGAQDKDDKAATKRVSPPSVKNGAPVQGRISTPPPAAPTVSKNVEGKPVSTRRIIVPSDKPDAKAEDEKGK</sequence>
<gene>
    <name evidence="2" type="ORF">MMUR_13770</name>
</gene>
<organism evidence="2 3">
    <name type="scientific">Mycolicibacterium murale</name>
    <dbReference type="NCBI Taxonomy" id="182220"/>
    <lineage>
        <taxon>Bacteria</taxon>
        <taxon>Bacillati</taxon>
        <taxon>Actinomycetota</taxon>
        <taxon>Actinomycetes</taxon>
        <taxon>Mycobacteriales</taxon>
        <taxon>Mycobacteriaceae</taxon>
        <taxon>Mycolicibacterium</taxon>
    </lineage>
</organism>
<dbReference type="EMBL" id="BLKT01000003">
    <property type="protein sequence ID" value="GFG57241.1"/>
    <property type="molecule type" value="Genomic_DNA"/>
</dbReference>
<reference evidence="2 3" key="1">
    <citation type="journal article" date="2019" name="Emerg. Microbes Infect.">
        <title>Comprehensive subspecies identification of 175 nontuberculous mycobacteria species based on 7547 genomic profiles.</title>
        <authorList>
            <person name="Matsumoto Y."/>
            <person name="Kinjo T."/>
            <person name="Motooka D."/>
            <person name="Nabeya D."/>
            <person name="Jung N."/>
            <person name="Uechi K."/>
            <person name="Horii T."/>
            <person name="Iida T."/>
            <person name="Fujita J."/>
            <person name="Nakamura S."/>
        </authorList>
    </citation>
    <scope>NUCLEOTIDE SEQUENCE [LARGE SCALE GENOMIC DNA]</scope>
    <source>
        <strain evidence="2 3">JCM 13392</strain>
    </source>
</reference>
<evidence type="ECO:0000313" key="2">
    <source>
        <dbReference type="EMBL" id="GFG57241.1"/>
    </source>
</evidence>
<dbReference type="AlphaFoldDB" id="A0A7I9WHJ9"/>
<feature type="region of interest" description="Disordered" evidence="1">
    <location>
        <begin position="147"/>
        <end position="321"/>
    </location>
</feature>
<name>A0A7I9WHJ9_9MYCO</name>